<dbReference type="AlphaFoldDB" id="X1JDZ5"/>
<evidence type="ECO:0000313" key="1">
    <source>
        <dbReference type="EMBL" id="GAH67953.1"/>
    </source>
</evidence>
<feature type="non-terminal residue" evidence="1">
    <location>
        <position position="1"/>
    </location>
</feature>
<name>X1JDZ5_9ZZZZ</name>
<protein>
    <submittedName>
        <fullName evidence="1">Uncharacterized protein</fullName>
    </submittedName>
</protein>
<accession>X1JDZ5</accession>
<sequence>ELKKLWFATLITINYRLTFDVADKITGDEEALTVKVTFTDYLTGKVFTEQKVIKPR</sequence>
<dbReference type="EMBL" id="BARU01034815">
    <property type="protein sequence ID" value="GAH67953.1"/>
    <property type="molecule type" value="Genomic_DNA"/>
</dbReference>
<gene>
    <name evidence="1" type="ORF">S03H2_54599</name>
</gene>
<proteinExistence type="predicted"/>
<comment type="caution">
    <text evidence="1">The sequence shown here is derived from an EMBL/GenBank/DDBJ whole genome shotgun (WGS) entry which is preliminary data.</text>
</comment>
<reference evidence="1" key="1">
    <citation type="journal article" date="2014" name="Front. Microbiol.">
        <title>High frequency of phylogenetically diverse reductive dehalogenase-homologous genes in deep subseafloor sedimentary metagenomes.</title>
        <authorList>
            <person name="Kawai M."/>
            <person name="Futagami T."/>
            <person name="Toyoda A."/>
            <person name="Takaki Y."/>
            <person name="Nishi S."/>
            <person name="Hori S."/>
            <person name="Arai W."/>
            <person name="Tsubouchi T."/>
            <person name="Morono Y."/>
            <person name="Uchiyama I."/>
            <person name="Ito T."/>
            <person name="Fujiyama A."/>
            <person name="Inagaki F."/>
            <person name="Takami H."/>
        </authorList>
    </citation>
    <scope>NUCLEOTIDE SEQUENCE</scope>
    <source>
        <strain evidence="1">Expedition CK06-06</strain>
    </source>
</reference>
<organism evidence="1">
    <name type="scientific">marine sediment metagenome</name>
    <dbReference type="NCBI Taxonomy" id="412755"/>
    <lineage>
        <taxon>unclassified sequences</taxon>
        <taxon>metagenomes</taxon>
        <taxon>ecological metagenomes</taxon>
    </lineage>
</organism>